<gene>
    <name evidence="2" type="ORF">GCM10007071_03640</name>
</gene>
<organism evidence="2 3">
    <name type="scientific">Marinobacter zhanjiangensis</name>
    <dbReference type="NCBI Taxonomy" id="578215"/>
    <lineage>
        <taxon>Bacteria</taxon>
        <taxon>Pseudomonadati</taxon>
        <taxon>Pseudomonadota</taxon>
        <taxon>Gammaproteobacteria</taxon>
        <taxon>Pseudomonadales</taxon>
        <taxon>Marinobacteraceae</taxon>
        <taxon>Marinobacter</taxon>
    </lineage>
</organism>
<evidence type="ECO:0008006" key="4">
    <source>
        <dbReference type="Google" id="ProtNLM"/>
    </source>
</evidence>
<name>A0ABQ3ALA0_9GAMM</name>
<keyword evidence="1" id="KW-0812">Transmembrane</keyword>
<accession>A0ABQ3ALA0</accession>
<proteinExistence type="predicted"/>
<protein>
    <recommendedName>
        <fullName evidence="4">Sterol desaturase family protein</fullName>
    </recommendedName>
</protein>
<feature type="transmembrane region" description="Helical" evidence="1">
    <location>
        <begin position="12"/>
        <end position="30"/>
    </location>
</feature>
<evidence type="ECO:0000313" key="2">
    <source>
        <dbReference type="EMBL" id="GGY60313.1"/>
    </source>
</evidence>
<dbReference type="Proteomes" id="UP000601597">
    <property type="component" value="Unassembled WGS sequence"/>
</dbReference>
<dbReference type="EMBL" id="BMXV01000001">
    <property type="protein sequence ID" value="GGY60313.1"/>
    <property type="molecule type" value="Genomic_DNA"/>
</dbReference>
<keyword evidence="3" id="KW-1185">Reference proteome</keyword>
<evidence type="ECO:0000313" key="3">
    <source>
        <dbReference type="Proteomes" id="UP000601597"/>
    </source>
</evidence>
<sequence>MADTLLAHEPVIRAGFFLSVLVIMALWEVFAARRPQAIGRGTRWPSNLMIVVLDTLAVRVPDSGSWKAV</sequence>
<reference evidence="3" key="1">
    <citation type="journal article" date="2019" name="Int. J. Syst. Evol. Microbiol.">
        <title>The Global Catalogue of Microorganisms (GCM) 10K type strain sequencing project: providing services to taxonomists for standard genome sequencing and annotation.</title>
        <authorList>
            <consortium name="The Broad Institute Genomics Platform"/>
            <consortium name="The Broad Institute Genome Sequencing Center for Infectious Disease"/>
            <person name="Wu L."/>
            <person name="Ma J."/>
        </authorList>
    </citation>
    <scope>NUCLEOTIDE SEQUENCE [LARGE SCALE GENOMIC DNA]</scope>
    <source>
        <strain evidence="3">KCTC 22280</strain>
    </source>
</reference>
<dbReference type="RefSeq" id="WP_189571921.1">
    <property type="nucleotide sequence ID" value="NZ_BMXV01000001.1"/>
</dbReference>
<keyword evidence="1" id="KW-1133">Transmembrane helix</keyword>
<keyword evidence="1" id="KW-0472">Membrane</keyword>
<comment type="caution">
    <text evidence="2">The sequence shown here is derived from an EMBL/GenBank/DDBJ whole genome shotgun (WGS) entry which is preliminary data.</text>
</comment>
<evidence type="ECO:0000256" key="1">
    <source>
        <dbReference type="SAM" id="Phobius"/>
    </source>
</evidence>